<dbReference type="PANTHER" id="PTHR43861:SF1">
    <property type="entry name" value="TRANS-ACONITATE 2-METHYLTRANSFERASE"/>
    <property type="match status" value="1"/>
</dbReference>
<keyword evidence="2" id="KW-0489">Methyltransferase</keyword>
<protein>
    <submittedName>
        <fullName evidence="2">Methyltransferase family protein</fullName>
    </submittedName>
</protein>
<dbReference type="CDD" id="cd02440">
    <property type="entry name" value="AdoMet_MTases"/>
    <property type="match status" value="1"/>
</dbReference>
<dbReference type="Proteomes" id="UP000283387">
    <property type="component" value="Unassembled WGS sequence"/>
</dbReference>
<dbReference type="GO" id="GO:0032259">
    <property type="term" value="P:methylation"/>
    <property type="evidence" value="ECO:0007669"/>
    <property type="project" value="UniProtKB-KW"/>
</dbReference>
<dbReference type="SUPFAM" id="SSF53335">
    <property type="entry name" value="S-adenosyl-L-methionine-dependent methyltransferases"/>
    <property type="match status" value="1"/>
</dbReference>
<dbReference type="RefSeq" id="WP_120273008.1">
    <property type="nucleotide sequence ID" value="NZ_RAPN01000001.1"/>
</dbReference>
<evidence type="ECO:0000313" key="3">
    <source>
        <dbReference type="Proteomes" id="UP000283387"/>
    </source>
</evidence>
<dbReference type="InterPro" id="IPR013216">
    <property type="entry name" value="Methyltransf_11"/>
</dbReference>
<evidence type="ECO:0000313" key="2">
    <source>
        <dbReference type="EMBL" id="RKD91729.1"/>
    </source>
</evidence>
<keyword evidence="3" id="KW-1185">Reference proteome</keyword>
<proteinExistence type="predicted"/>
<name>A0A419W8E4_9BACT</name>
<dbReference type="InterPro" id="IPR029063">
    <property type="entry name" value="SAM-dependent_MTases_sf"/>
</dbReference>
<dbReference type="GO" id="GO:0008757">
    <property type="term" value="F:S-adenosylmethionine-dependent methyltransferase activity"/>
    <property type="evidence" value="ECO:0007669"/>
    <property type="project" value="InterPro"/>
</dbReference>
<accession>A0A419W8E4</accession>
<comment type="caution">
    <text evidence="2">The sequence shown here is derived from an EMBL/GenBank/DDBJ whole genome shotgun (WGS) entry which is preliminary data.</text>
</comment>
<dbReference type="OrthoDB" id="9770553at2"/>
<dbReference type="AlphaFoldDB" id="A0A419W8E4"/>
<sequence>MNIFAKEEIADAYDSYYETEFGKKVDELEKAALLEVIKDIPRCKLLELGAGTGHWTEFFVNQGFTVTATDVSEAMFAHARQKLVGKVEFRKADMLNLPNESESVDAIAVIAALEFCEDQMQAFANIYRVLKPKGWLIVGCLNANSTLGKVKNDDPVYRYGDFMTKSDLETYLESFGEPTILECVHLSDKMEVLDGTPEAANVPGAFMAACVQKID</sequence>
<reference evidence="2 3" key="1">
    <citation type="submission" date="2018-09" db="EMBL/GenBank/DDBJ databases">
        <title>Genomic Encyclopedia of Archaeal and Bacterial Type Strains, Phase II (KMG-II): from individual species to whole genera.</title>
        <authorList>
            <person name="Goeker M."/>
        </authorList>
    </citation>
    <scope>NUCLEOTIDE SEQUENCE [LARGE SCALE GENOMIC DNA]</scope>
    <source>
        <strain evidence="2 3">DSM 27148</strain>
    </source>
</reference>
<gene>
    <name evidence="2" type="ORF">BC643_2093</name>
</gene>
<keyword evidence="2" id="KW-0808">Transferase</keyword>
<dbReference type="Pfam" id="PF08241">
    <property type="entry name" value="Methyltransf_11"/>
    <property type="match status" value="1"/>
</dbReference>
<feature type="domain" description="Methyltransferase type 11" evidence="1">
    <location>
        <begin position="46"/>
        <end position="138"/>
    </location>
</feature>
<organism evidence="2 3">
    <name type="scientific">Mangrovibacterium diazotrophicum</name>
    <dbReference type="NCBI Taxonomy" id="1261403"/>
    <lineage>
        <taxon>Bacteria</taxon>
        <taxon>Pseudomonadati</taxon>
        <taxon>Bacteroidota</taxon>
        <taxon>Bacteroidia</taxon>
        <taxon>Marinilabiliales</taxon>
        <taxon>Prolixibacteraceae</taxon>
        <taxon>Mangrovibacterium</taxon>
    </lineage>
</organism>
<dbReference type="EMBL" id="RAPN01000001">
    <property type="protein sequence ID" value="RKD91729.1"/>
    <property type="molecule type" value="Genomic_DNA"/>
</dbReference>
<dbReference type="Gene3D" id="3.40.50.150">
    <property type="entry name" value="Vaccinia Virus protein VP39"/>
    <property type="match status" value="1"/>
</dbReference>
<dbReference type="PANTHER" id="PTHR43861">
    <property type="entry name" value="TRANS-ACONITATE 2-METHYLTRANSFERASE-RELATED"/>
    <property type="match status" value="1"/>
</dbReference>
<evidence type="ECO:0000259" key="1">
    <source>
        <dbReference type="Pfam" id="PF08241"/>
    </source>
</evidence>